<sequence>MKYRAEIDGLRALAVVPVILFHAGFELFSGGFVGVDVFFVISGYLITTIIISEMADDKFSIANFYERRARRILPALFFVMAVSLSFAWLWFAPSDLKLFGQSILAVSTFWSNVLFWRKSGYFEPSAELNPLLHTWSLAVEEQFYIIFPIFLLIMKRFGLARTLGSLFLFFFASLALAEFGAYAHPSATFFLLPTRGWELLIGVFAAFYLKRRGFVEGKILNETLSLLGLLLIAYSIFVFDHTTPFPSLFAIVPTVGTGLVIVFARPETTVSRLLSFRFIVGIGLVSYSAYLWHQPILSLARYKYFDFLSPPVLLSLCLLSLLLAWFSWRFIERPFRNRQTISRRQVFGLSLSSIMVFCCIGAFLHFTDGRLNSYQPHEKKVYEAFFDSSRYVTETHRKIRLKSFDSENDNHKILIVGDSHSEDLVNAVFEAQLNENIDFSSFYIPVRCGVLFVEDKSDREQQNFNCVDWRDFDNKFFQLLSEADEVWIASAWRMLDGRYMDASLKNLSSLNGRVTVFGTKGFGDISAAAYRKIDSEKWQRDYRSKDEIEDSRSLNAEIARAVEANGMRYIETQGLFCPSSEQCSNYHLENLISYDGSHLTPFGARLLGERLKTLLASESLKTN</sequence>
<reference evidence="4 5" key="1">
    <citation type="submission" date="2018-01" db="EMBL/GenBank/DDBJ databases">
        <title>The draft genome sequence of Halioglobus japonicus S1-36.</title>
        <authorList>
            <person name="Du Z.-J."/>
            <person name="Shi M.-J."/>
        </authorList>
    </citation>
    <scope>NUCLEOTIDE SEQUENCE [LARGE SCALE GENOMIC DNA]</scope>
    <source>
        <strain evidence="4 5">S1-36</strain>
    </source>
</reference>
<dbReference type="EMBL" id="PKUR01000001">
    <property type="protein sequence ID" value="PLW87236.1"/>
    <property type="molecule type" value="Genomic_DNA"/>
</dbReference>
<feature type="transmembrane region" description="Helical" evidence="1">
    <location>
        <begin position="276"/>
        <end position="292"/>
    </location>
</feature>
<dbReference type="GO" id="GO:0016020">
    <property type="term" value="C:membrane"/>
    <property type="evidence" value="ECO:0007669"/>
    <property type="project" value="TreeGrafter"/>
</dbReference>
<dbReference type="InterPro" id="IPR002656">
    <property type="entry name" value="Acyl_transf_3_dom"/>
</dbReference>
<dbReference type="Pfam" id="PF19040">
    <property type="entry name" value="SGNH"/>
    <property type="match status" value="1"/>
</dbReference>
<dbReference type="AlphaFoldDB" id="A0AAP8MG36"/>
<feature type="transmembrane region" description="Helical" evidence="1">
    <location>
        <begin position="245"/>
        <end position="264"/>
    </location>
</feature>
<dbReference type="RefSeq" id="WP_084200669.1">
    <property type="nucleotide sequence ID" value="NZ_BMYL01000001.1"/>
</dbReference>
<feature type="transmembrane region" description="Helical" evidence="1">
    <location>
        <begin position="7"/>
        <end position="25"/>
    </location>
</feature>
<feature type="domain" description="SGNH" evidence="3">
    <location>
        <begin position="403"/>
        <end position="611"/>
    </location>
</feature>
<evidence type="ECO:0000259" key="3">
    <source>
        <dbReference type="Pfam" id="PF19040"/>
    </source>
</evidence>
<feature type="transmembrane region" description="Helical" evidence="1">
    <location>
        <begin position="72"/>
        <end position="92"/>
    </location>
</feature>
<feature type="transmembrane region" description="Helical" evidence="1">
    <location>
        <begin position="219"/>
        <end position="239"/>
    </location>
</feature>
<feature type="transmembrane region" description="Helical" evidence="1">
    <location>
        <begin position="304"/>
        <end position="326"/>
    </location>
</feature>
<evidence type="ECO:0000256" key="1">
    <source>
        <dbReference type="SAM" id="Phobius"/>
    </source>
</evidence>
<comment type="caution">
    <text evidence="4">The sequence shown here is derived from an EMBL/GenBank/DDBJ whole genome shotgun (WGS) entry which is preliminary data.</text>
</comment>
<keyword evidence="4" id="KW-0012">Acyltransferase</keyword>
<dbReference type="PANTHER" id="PTHR23028:SF53">
    <property type="entry name" value="ACYL_TRANSF_3 DOMAIN-CONTAINING PROTEIN"/>
    <property type="match status" value="1"/>
</dbReference>
<dbReference type="Pfam" id="PF01757">
    <property type="entry name" value="Acyl_transf_3"/>
    <property type="match status" value="1"/>
</dbReference>
<feature type="transmembrane region" description="Helical" evidence="1">
    <location>
        <begin position="346"/>
        <end position="366"/>
    </location>
</feature>
<keyword evidence="1" id="KW-0472">Membrane</keyword>
<protein>
    <submittedName>
        <fullName evidence="4">Acyltransferase</fullName>
    </submittedName>
</protein>
<keyword evidence="1" id="KW-0812">Transmembrane</keyword>
<feature type="transmembrane region" description="Helical" evidence="1">
    <location>
        <begin position="163"/>
        <end position="183"/>
    </location>
</feature>
<evidence type="ECO:0000313" key="4">
    <source>
        <dbReference type="EMBL" id="PLW87236.1"/>
    </source>
</evidence>
<feature type="domain" description="Acyltransferase 3" evidence="2">
    <location>
        <begin position="5"/>
        <end position="328"/>
    </location>
</feature>
<dbReference type="KEGG" id="hja:BST95_17040"/>
<evidence type="ECO:0000313" key="5">
    <source>
        <dbReference type="Proteomes" id="UP000235162"/>
    </source>
</evidence>
<dbReference type="GO" id="GO:0016747">
    <property type="term" value="F:acyltransferase activity, transferring groups other than amino-acyl groups"/>
    <property type="evidence" value="ECO:0007669"/>
    <property type="project" value="InterPro"/>
</dbReference>
<dbReference type="InterPro" id="IPR050879">
    <property type="entry name" value="Acyltransferase_3"/>
</dbReference>
<keyword evidence="1" id="KW-1133">Transmembrane helix</keyword>
<keyword evidence="4" id="KW-0808">Transferase</keyword>
<dbReference type="GO" id="GO:0009103">
    <property type="term" value="P:lipopolysaccharide biosynthetic process"/>
    <property type="evidence" value="ECO:0007669"/>
    <property type="project" value="TreeGrafter"/>
</dbReference>
<keyword evidence="5" id="KW-1185">Reference proteome</keyword>
<dbReference type="PANTHER" id="PTHR23028">
    <property type="entry name" value="ACETYLTRANSFERASE"/>
    <property type="match status" value="1"/>
</dbReference>
<organism evidence="4 5">
    <name type="scientific">Halioglobus japonicus</name>
    <dbReference type="NCBI Taxonomy" id="930805"/>
    <lineage>
        <taxon>Bacteria</taxon>
        <taxon>Pseudomonadati</taxon>
        <taxon>Pseudomonadota</taxon>
        <taxon>Gammaproteobacteria</taxon>
        <taxon>Cellvibrionales</taxon>
        <taxon>Halieaceae</taxon>
        <taxon>Halioglobus</taxon>
    </lineage>
</organism>
<accession>A0AAP8MG36</accession>
<dbReference type="Proteomes" id="UP000235162">
    <property type="component" value="Unassembled WGS sequence"/>
</dbReference>
<dbReference type="InterPro" id="IPR043968">
    <property type="entry name" value="SGNH"/>
</dbReference>
<feature type="transmembrane region" description="Helical" evidence="1">
    <location>
        <begin position="189"/>
        <end position="207"/>
    </location>
</feature>
<evidence type="ECO:0000259" key="2">
    <source>
        <dbReference type="Pfam" id="PF01757"/>
    </source>
</evidence>
<proteinExistence type="predicted"/>
<gene>
    <name evidence="4" type="ORF">C0029_01170</name>
</gene>
<name>A0AAP8MG36_9GAMM</name>
<feature type="transmembrane region" description="Helical" evidence="1">
    <location>
        <begin position="31"/>
        <end position="51"/>
    </location>
</feature>